<dbReference type="OrthoDB" id="680899at2"/>
<reference evidence="1 2" key="1">
    <citation type="submission" date="2019-02" db="EMBL/GenBank/DDBJ databases">
        <title>Draft genome sequence of Muricauda sp. 176CP4-71.</title>
        <authorList>
            <person name="Park J.-S."/>
        </authorList>
    </citation>
    <scope>NUCLEOTIDE SEQUENCE [LARGE SCALE GENOMIC DNA]</scope>
    <source>
        <strain evidence="1 2">176CP4-71</strain>
    </source>
</reference>
<protein>
    <submittedName>
        <fullName evidence="1">Uncharacterized protein</fullName>
    </submittedName>
</protein>
<sequence length="120" mass="13811">MESKLFQWLKANKNKLLPHKSSSDKGDPCYQVRLVEGLFDPAESAEVLLSLLNYKIKFHTVQLLNLKETNNSNPENSQKRIEELRAAKQEVTDLVVEARNKDLILEIHSTVKIIPKKRSE</sequence>
<comment type="caution">
    <text evidence="1">The sequence shown here is derived from an EMBL/GenBank/DDBJ whole genome shotgun (WGS) entry which is preliminary data.</text>
</comment>
<gene>
    <name evidence="1" type="ORF">EW142_14805</name>
</gene>
<name>A0A4Q8QFD1_9FLAO</name>
<dbReference type="Proteomes" id="UP000291981">
    <property type="component" value="Unassembled WGS sequence"/>
</dbReference>
<proteinExistence type="predicted"/>
<evidence type="ECO:0000313" key="1">
    <source>
        <dbReference type="EMBL" id="TAI47918.1"/>
    </source>
</evidence>
<dbReference type="EMBL" id="SGIU01000002">
    <property type="protein sequence ID" value="TAI47918.1"/>
    <property type="molecule type" value="Genomic_DNA"/>
</dbReference>
<dbReference type="RefSeq" id="WP_130615165.1">
    <property type="nucleotide sequence ID" value="NZ_SGIU01000002.1"/>
</dbReference>
<accession>A0A4Q8QFD1</accession>
<dbReference type="AlphaFoldDB" id="A0A4Q8QFD1"/>
<keyword evidence="2" id="KW-1185">Reference proteome</keyword>
<evidence type="ECO:0000313" key="2">
    <source>
        <dbReference type="Proteomes" id="UP000291981"/>
    </source>
</evidence>
<organism evidence="1 2">
    <name type="scientific">Flagellimonas allohymeniacidonis</name>
    <dbReference type="NCBI Taxonomy" id="2517819"/>
    <lineage>
        <taxon>Bacteria</taxon>
        <taxon>Pseudomonadati</taxon>
        <taxon>Bacteroidota</taxon>
        <taxon>Flavobacteriia</taxon>
        <taxon>Flavobacteriales</taxon>
        <taxon>Flavobacteriaceae</taxon>
        <taxon>Flagellimonas</taxon>
    </lineage>
</organism>